<feature type="region of interest" description="Disordered" evidence="2">
    <location>
        <begin position="57"/>
        <end position="123"/>
    </location>
</feature>
<evidence type="ECO:0000256" key="1">
    <source>
        <dbReference type="ARBA" id="ARBA00023242"/>
    </source>
</evidence>
<evidence type="ECO:0000256" key="2">
    <source>
        <dbReference type="SAM" id="MobiDB-lite"/>
    </source>
</evidence>
<sequence>MSRKGDEGKPRCQNCIAKQFECRYPAQFQILGKNNFTPRVPAEMGYQTLRFIPEAGEESAEVRNKAKDNPETDVEARSRALLKPASTERQSSASLTERDARDSEIPSTLSSTETDECALPVRTEPGVVNDAAGSISSVTSREETPLFVPGHEPKMAEMRLGQVHFADQPFGDIENIENPWEEFVPSSGTKRHQIVS</sequence>
<dbReference type="CDD" id="cd00067">
    <property type="entry name" value="GAL4"/>
    <property type="match status" value="1"/>
</dbReference>
<dbReference type="EMBL" id="MCFA01000324">
    <property type="protein sequence ID" value="ORX93906.1"/>
    <property type="molecule type" value="Genomic_DNA"/>
</dbReference>
<feature type="compositionally biased region" description="Basic and acidic residues" evidence="2">
    <location>
        <begin position="60"/>
        <end position="78"/>
    </location>
</feature>
<protein>
    <recommendedName>
        <fullName evidence="5">Zn(2)-C6 fungal-type domain-containing protein</fullName>
    </recommendedName>
</protein>
<keyword evidence="1" id="KW-0539">Nucleus</keyword>
<dbReference type="GO" id="GO:0008270">
    <property type="term" value="F:zinc ion binding"/>
    <property type="evidence" value="ECO:0007669"/>
    <property type="project" value="InterPro"/>
</dbReference>
<dbReference type="InterPro" id="IPR001138">
    <property type="entry name" value="Zn2Cys6_DnaBD"/>
</dbReference>
<proteinExistence type="predicted"/>
<organism evidence="3 4">
    <name type="scientific">Clohesyomyces aquaticus</name>
    <dbReference type="NCBI Taxonomy" id="1231657"/>
    <lineage>
        <taxon>Eukaryota</taxon>
        <taxon>Fungi</taxon>
        <taxon>Dikarya</taxon>
        <taxon>Ascomycota</taxon>
        <taxon>Pezizomycotina</taxon>
        <taxon>Dothideomycetes</taxon>
        <taxon>Pleosporomycetidae</taxon>
        <taxon>Pleosporales</taxon>
        <taxon>Lindgomycetaceae</taxon>
        <taxon>Clohesyomyces</taxon>
    </lineage>
</organism>
<evidence type="ECO:0008006" key="5">
    <source>
        <dbReference type="Google" id="ProtNLM"/>
    </source>
</evidence>
<dbReference type="GO" id="GO:0000981">
    <property type="term" value="F:DNA-binding transcription factor activity, RNA polymerase II-specific"/>
    <property type="evidence" value="ECO:0007669"/>
    <property type="project" value="InterPro"/>
</dbReference>
<keyword evidence="4" id="KW-1185">Reference proteome</keyword>
<dbReference type="OrthoDB" id="4475584at2759"/>
<evidence type="ECO:0000313" key="3">
    <source>
        <dbReference type="EMBL" id="ORX93906.1"/>
    </source>
</evidence>
<accession>A0A1Y1Y851</accession>
<name>A0A1Y1Y851_9PLEO</name>
<evidence type="ECO:0000313" key="4">
    <source>
        <dbReference type="Proteomes" id="UP000193144"/>
    </source>
</evidence>
<dbReference type="Proteomes" id="UP000193144">
    <property type="component" value="Unassembled WGS sequence"/>
</dbReference>
<reference evidence="3 4" key="1">
    <citation type="submission" date="2016-07" db="EMBL/GenBank/DDBJ databases">
        <title>Pervasive Adenine N6-methylation of Active Genes in Fungi.</title>
        <authorList>
            <consortium name="DOE Joint Genome Institute"/>
            <person name="Mondo S.J."/>
            <person name="Dannebaum R.O."/>
            <person name="Kuo R.C."/>
            <person name="Labutti K."/>
            <person name="Haridas S."/>
            <person name="Kuo A."/>
            <person name="Salamov A."/>
            <person name="Ahrendt S.R."/>
            <person name="Lipzen A."/>
            <person name="Sullivan W."/>
            <person name="Andreopoulos W.B."/>
            <person name="Clum A."/>
            <person name="Lindquist E."/>
            <person name="Daum C."/>
            <person name="Ramamoorthy G.K."/>
            <person name="Gryganskyi A."/>
            <person name="Culley D."/>
            <person name="Magnuson J.K."/>
            <person name="James T.Y."/>
            <person name="O'Malley M.A."/>
            <person name="Stajich J.E."/>
            <person name="Spatafora J.W."/>
            <person name="Visel A."/>
            <person name="Grigoriev I.V."/>
        </authorList>
    </citation>
    <scope>NUCLEOTIDE SEQUENCE [LARGE SCALE GENOMIC DNA]</scope>
    <source>
        <strain evidence="3 4">CBS 115471</strain>
    </source>
</reference>
<dbReference type="AlphaFoldDB" id="A0A1Y1Y851"/>
<gene>
    <name evidence="3" type="ORF">BCR34DRAFT_608438</name>
</gene>
<comment type="caution">
    <text evidence="3">The sequence shown here is derived from an EMBL/GenBank/DDBJ whole genome shotgun (WGS) entry which is preliminary data.</text>
</comment>